<evidence type="ECO:0000256" key="6">
    <source>
        <dbReference type="ARBA" id="ARBA00043913"/>
    </source>
</evidence>
<dbReference type="PROSITE" id="PS00678">
    <property type="entry name" value="WD_REPEATS_1"/>
    <property type="match status" value="8"/>
</dbReference>
<sequence length="1523" mass="170474">MLSFRGFKDRVLHRPKKPKNAESQLSQPDAHADRTPVARTLAHASQSTTAQSQVDNPLVPEDLWQAAFDQLDKKERLILQQGNTSALTNQNGENHSGTTGLVNEVIEKTKEQYEEYLQGGIKIKRSTGEDIDLRKVSRNIIDAALSFKEIISAVVSFDPTGHAASAWAVVSLGLTMTKNYTDRRDAVFDSSEYLADVLARCAYIEKNFYRNNNREKAMVGDAIVKIYRSILQYAAEILTVQNSGTGRGILNSITAVANQRLTQLQSSIAEEEQTLHQWVQLDQHLQHGKEAENILTQLDDISKDLRALVQKFSLPIAKGAFYNAYENQHEDMCLPDTRVELQGRISVWAESPESECIFWLSGMAGTGKSTIARTMAKSFKDKGQLGASFFFKKGEPDRANAKKFVSTIANQLMICRPHLAGGILEAIETDPDISEKSLREQFNKLILLPLQTQKSNQRTMVIVIDALDECEKNEDIRTILKLVPQVQDSASIRLKVLLTSRPELHIRQEFQLNHQHEDLVLDKRPKEEIEHDIQLYLEHSLSKISKDNSLPTDWPGTDVMKKLTGMSVPLFIFAATLCRFVGDGIRSPEDRLDTIMRQGVVSGQMESIYQPVLEQLLNPKDKNESKDLAAEFCEIVGVIVLLTTPLSARAIGKLLDRRETKISFLLKKLHSVLRVPEDINSPVRILHLSFREFLLDTKSAFHVDEKETNRRIASDCLRVMNTGLRHNICGLSSYATLRKNIKRHTVDQHISADLQYSCRYWVYHLEQSEAHISEMELFTFLKRHLLHWFEAMSLMGTISEAMEIIHKLQSLEKSMSSELSEFLYDTRRFILKHMHVIDTAPLQLYCSALVFSPTESIIRKMFENERARRIRMLPRVESSWSAELQTLEGNSFSVESVAFSRDGRILASVSGDTIKLWDVRTGKTLHTLKGHSRMVGSVAFSPDPNSRIVASGTDYHTIKLWDTETGEELHTLKGHSGSVWSVAFSPDPDSRIVASGSADHTIKLWDTETGEELQTLEGYSGSIQSVVFSPEPDSRIVASGSTGHIIKLWDTKTGEELQTLEDHSGLVHCVVFSPDPDSRLVASGSADHTIKLWDTETGEELHTLEGHSDSVWSVAFSPDPDSRIVASGSDDRTIKLWDTKTGKELQTLTGHSDAVLSVAFSPDPDSHMMASGSVDSTVKLWDVNTSKEIQTLKSHSNSIDAMDVSLNGLILATGSADNSIKLWDVRTGKELHTLMGHSYGVQSVALSPDGQLVASGAINGIVKLWDVNTSKELHTLVGHADCVKSVRFSPDSQLMATGSADNSTKLWDVRTRKELHSLEGHLDWVRCVAFSPDGQIVASGSDDHTIKLWSTKTGEELQTIAAHSHWVRSIAYSPDGQLIASGSDDDTIKLWDSKTGKVLHKLDSHFDWVQSVIFSTDSRILISESADRTVKLWDTQMGKELQTNKDPQTLECDSDSLQPMTGQIEYNESRHVSLADRWIFFGGEPLIWLPFEYCNWSFFITQDGTLILGYPDGKVLILSFCMD</sequence>
<dbReference type="SMART" id="SM00320">
    <property type="entry name" value="WD40"/>
    <property type="match status" value="13"/>
</dbReference>
<dbReference type="InterPro" id="IPR056884">
    <property type="entry name" value="NPHP3-like_N"/>
</dbReference>
<keyword evidence="2 7" id="KW-0853">WD repeat</keyword>
<dbReference type="Gene3D" id="3.40.50.300">
    <property type="entry name" value="P-loop containing nucleotide triphosphate hydrolases"/>
    <property type="match status" value="1"/>
</dbReference>
<dbReference type="FunFam" id="2.130.10.10:FF:000228">
    <property type="entry name" value="COMPASS-like H3K4 histone methylase component WDR5A"/>
    <property type="match status" value="1"/>
</dbReference>
<dbReference type="PRINTS" id="PR00320">
    <property type="entry name" value="GPROTEINBRPT"/>
</dbReference>
<evidence type="ECO:0000256" key="4">
    <source>
        <dbReference type="ARBA" id="ARBA00038415"/>
    </source>
</evidence>
<comment type="similarity">
    <text evidence="4">Belongs to the WD repeat MDV1/CAF4 family.</text>
</comment>
<dbReference type="InterPro" id="IPR015943">
    <property type="entry name" value="WD40/YVTN_repeat-like_dom_sf"/>
</dbReference>
<feature type="domain" description="NACHT" evidence="9">
    <location>
        <begin position="356"/>
        <end position="502"/>
    </location>
</feature>
<accession>A0A0G4P9T4</accession>
<dbReference type="STRING" id="1429867.A0A0G4P9T4"/>
<evidence type="ECO:0000256" key="1">
    <source>
        <dbReference type="ARBA" id="ARBA00004570"/>
    </source>
</evidence>
<feature type="compositionally biased region" description="Basic and acidic residues" evidence="8">
    <location>
        <begin position="1"/>
        <end position="12"/>
    </location>
</feature>
<gene>
    <name evidence="10" type="ORF">PCAMFM013_S009g000012</name>
</gene>
<dbReference type="PANTHER" id="PTHR22847:SF637">
    <property type="entry name" value="WD REPEAT DOMAIN 5B"/>
    <property type="match status" value="1"/>
</dbReference>
<dbReference type="Pfam" id="PF24883">
    <property type="entry name" value="NPHP3_N"/>
    <property type="match status" value="1"/>
</dbReference>
<dbReference type="PROSITE" id="PS50294">
    <property type="entry name" value="WD_REPEATS_REGION"/>
    <property type="match status" value="12"/>
</dbReference>
<dbReference type="Pfam" id="PF25173">
    <property type="entry name" value="Beta-prop_WDR3_1st"/>
    <property type="match status" value="1"/>
</dbReference>
<feature type="repeat" description="WD" evidence="7">
    <location>
        <begin position="972"/>
        <end position="1015"/>
    </location>
</feature>
<feature type="repeat" description="WD" evidence="7">
    <location>
        <begin position="1318"/>
        <end position="1359"/>
    </location>
</feature>
<dbReference type="SUPFAM" id="SSF52540">
    <property type="entry name" value="P-loop containing nucleoside triphosphate hydrolases"/>
    <property type="match status" value="1"/>
</dbReference>
<dbReference type="GO" id="GO:0005741">
    <property type="term" value="C:mitochondrial outer membrane"/>
    <property type="evidence" value="ECO:0007669"/>
    <property type="project" value="UniProtKB-SubCell"/>
</dbReference>
<feature type="repeat" description="WD" evidence="7">
    <location>
        <begin position="1104"/>
        <end position="1147"/>
    </location>
</feature>
<feature type="repeat" description="WD" evidence="7">
    <location>
        <begin position="1276"/>
        <end position="1317"/>
    </location>
</feature>
<feature type="repeat" description="WD" evidence="7">
    <location>
        <begin position="928"/>
        <end position="971"/>
    </location>
</feature>
<dbReference type="InterPro" id="IPR020472">
    <property type="entry name" value="WD40_PAC1"/>
</dbReference>
<feature type="repeat" description="WD" evidence="7">
    <location>
        <begin position="887"/>
        <end position="927"/>
    </location>
</feature>
<organism evidence="10 11">
    <name type="scientific">Penicillium camemberti (strain FM 013)</name>
    <dbReference type="NCBI Taxonomy" id="1429867"/>
    <lineage>
        <taxon>Eukaryota</taxon>
        <taxon>Fungi</taxon>
        <taxon>Dikarya</taxon>
        <taxon>Ascomycota</taxon>
        <taxon>Pezizomycotina</taxon>
        <taxon>Eurotiomycetes</taxon>
        <taxon>Eurotiomycetidae</taxon>
        <taxon>Eurotiales</taxon>
        <taxon>Aspergillaceae</taxon>
        <taxon>Penicillium</taxon>
    </lineage>
</organism>
<dbReference type="PANTHER" id="PTHR22847">
    <property type="entry name" value="WD40 REPEAT PROTEIN"/>
    <property type="match status" value="1"/>
</dbReference>
<dbReference type="InterPro" id="IPR031359">
    <property type="entry name" value="NACHT_N"/>
</dbReference>
<feature type="repeat" description="WD" evidence="7">
    <location>
        <begin position="1402"/>
        <end position="1443"/>
    </location>
</feature>
<feature type="repeat" description="WD" evidence="7">
    <location>
        <begin position="1234"/>
        <end position="1275"/>
    </location>
</feature>
<feature type="repeat" description="WD" evidence="7">
    <location>
        <begin position="1360"/>
        <end position="1401"/>
    </location>
</feature>
<dbReference type="GO" id="GO:0035097">
    <property type="term" value="C:histone methyltransferase complex"/>
    <property type="evidence" value="ECO:0007669"/>
    <property type="project" value="UniProtKB-ARBA"/>
</dbReference>
<comment type="subcellular location">
    <subcellularLocation>
        <location evidence="1">Mitochondrion outer membrane</location>
        <topology evidence="1">Peripheral membrane protein</topology>
        <orientation evidence="1">Cytoplasmic side</orientation>
    </subcellularLocation>
</comment>
<dbReference type="CDD" id="cd00200">
    <property type="entry name" value="WD40"/>
    <property type="match status" value="2"/>
</dbReference>
<dbReference type="InterPro" id="IPR027417">
    <property type="entry name" value="P-loop_NTPase"/>
</dbReference>
<evidence type="ECO:0000256" key="5">
    <source>
        <dbReference type="ARBA" id="ARBA00039789"/>
    </source>
</evidence>
<evidence type="ECO:0000256" key="7">
    <source>
        <dbReference type="PROSITE-ProRule" id="PRU00221"/>
    </source>
</evidence>
<dbReference type="InterPro" id="IPR001680">
    <property type="entry name" value="WD40_rpt"/>
</dbReference>
<feature type="repeat" description="WD" evidence="7">
    <location>
        <begin position="1192"/>
        <end position="1233"/>
    </location>
</feature>
<evidence type="ECO:0000313" key="11">
    <source>
        <dbReference type="Proteomes" id="UP000053732"/>
    </source>
</evidence>
<dbReference type="EMBL" id="HG793142">
    <property type="protein sequence ID" value="CRL23072.1"/>
    <property type="molecule type" value="Genomic_DNA"/>
</dbReference>
<evidence type="ECO:0000256" key="2">
    <source>
        <dbReference type="ARBA" id="ARBA00022574"/>
    </source>
</evidence>
<dbReference type="PROSITE" id="PS50082">
    <property type="entry name" value="WD_REPEATS_2"/>
    <property type="match status" value="13"/>
</dbReference>
<feature type="repeat" description="WD" evidence="7">
    <location>
        <begin position="1016"/>
        <end position="1059"/>
    </location>
</feature>
<dbReference type="SUPFAM" id="SSF50998">
    <property type="entry name" value="Quinoprotein alcohol dehydrogenase-like"/>
    <property type="match status" value="1"/>
</dbReference>
<evidence type="ECO:0000256" key="8">
    <source>
        <dbReference type="SAM" id="MobiDB-lite"/>
    </source>
</evidence>
<proteinExistence type="inferred from homology"/>
<dbReference type="Pfam" id="PF17100">
    <property type="entry name" value="NACHT_N"/>
    <property type="match status" value="1"/>
</dbReference>
<comment type="function">
    <text evidence="6">Involved in mitochondrial fission. Acts as an adapter protein required to form mitochondrial fission complexes. Formation of these complexes is required to promote constriction and fission of the mitochondrial compartment at a late step in mitochondrial division.</text>
</comment>
<keyword evidence="11" id="KW-1185">Reference proteome</keyword>
<feature type="compositionally biased region" description="Polar residues" evidence="8">
    <location>
        <begin position="43"/>
        <end position="55"/>
    </location>
</feature>
<dbReference type="Gene3D" id="2.130.10.10">
    <property type="entry name" value="YVTN repeat-like/Quinoprotein amine dehydrogenase"/>
    <property type="match status" value="5"/>
</dbReference>
<dbReference type="InterPro" id="IPR007111">
    <property type="entry name" value="NACHT_NTPase"/>
</dbReference>
<reference evidence="10 11" key="1">
    <citation type="journal article" date="2014" name="Nat. Commun.">
        <title>Multiple recent horizontal transfers of a large genomic region in cheese making fungi.</title>
        <authorList>
            <person name="Cheeseman K."/>
            <person name="Ropars J."/>
            <person name="Renault P."/>
            <person name="Dupont J."/>
            <person name="Gouzy J."/>
            <person name="Branca A."/>
            <person name="Abraham A.L."/>
            <person name="Ceppi M."/>
            <person name="Conseiller E."/>
            <person name="Debuchy R."/>
            <person name="Malagnac F."/>
            <person name="Goarin A."/>
            <person name="Silar P."/>
            <person name="Lacoste S."/>
            <person name="Sallet E."/>
            <person name="Bensimon A."/>
            <person name="Giraud T."/>
            <person name="Brygoo Y."/>
        </authorList>
    </citation>
    <scope>NUCLEOTIDE SEQUENCE [LARGE SCALE GENOMIC DNA]</scope>
    <source>
        <strain evidence="11">FM 013</strain>
    </source>
</reference>
<evidence type="ECO:0000256" key="3">
    <source>
        <dbReference type="ARBA" id="ARBA00022737"/>
    </source>
</evidence>
<dbReference type="InterPro" id="IPR036322">
    <property type="entry name" value="WD40_repeat_dom_sf"/>
</dbReference>
<feature type="repeat" description="WD" evidence="7">
    <location>
        <begin position="1148"/>
        <end position="1191"/>
    </location>
</feature>
<dbReference type="InterPro" id="IPR019775">
    <property type="entry name" value="WD40_repeat_CS"/>
</dbReference>
<dbReference type="Pfam" id="PF00400">
    <property type="entry name" value="WD40"/>
    <property type="match status" value="8"/>
</dbReference>
<feature type="region of interest" description="Disordered" evidence="8">
    <location>
        <begin position="1"/>
        <end position="56"/>
    </location>
</feature>
<protein>
    <recommendedName>
        <fullName evidence="5">Mitochondrial division protein 1</fullName>
    </recommendedName>
</protein>
<keyword evidence="3" id="KW-0677">Repeat</keyword>
<feature type="repeat" description="WD" evidence="7">
    <location>
        <begin position="1060"/>
        <end position="1103"/>
    </location>
</feature>
<dbReference type="SUPFAM" id="SSF50978">
    <property type="entry name" value="WD40 repeat-like"/>
    <property type="match status" value="1"/>
</dbReference>
<dbReference type="InterPro" id="IPR011047">
    <property type="entry name" value="Quinoprotein_ADH-like_sf"/>
</dbReference>
<dbReference type="Proteomes" id="UP000053732">
    <property type="component" value="Unassembled WGS sequence"/>
</dbReference>
<evidence type="ECO:0000259" key="9">
    <source>
        <dbReference type="PROSITE" id="PS50837"/>
    </source>
</evidence>
<dbReference type="PROSITE" id="PS50837">
    <property type="entry name" value="NACHT"/>
    <property type="match status" value="1"/>
</dbReference>
<evidence type="ECO:0000313" key="10">
    <source>
        <dbReference type="EMBL" id="CRL23072.1"/>
    </source>
</evidence>
<name>A0A0G4P9T4_PENC3</name>